<dbReference type="InterPro" id="IPR036305">
    <property type="entry name" value="RGS_sf"/>
</dbReference>
<dbReference type="GO" id="GO:0008013">
    <property type="term" value="F:beta-catenin binding"/>
    <property type="evidence" value="ECO:0007669"/>
    <property type="project" value="TreeGrafter"/>
</dbReference>
<dbReference type="WBParaSite" id="nRc.2.0.1.t35443-RA">
    <property type="protein sequence ID" value="nRc.2.0.1.t35443-RA"/>
    <property type="gene ID" value="nRc.2.0.1.g35443"/>
</dbReference>
<dbReference type="GO" id="GO:0030877">
    <property type="term" value="C:beta-catenin destruction complex"/>
    <property type="evidence" value="ECO:0007669"/>
    <property type="project" value="TreeGrafter"/>
</dbReference>
<dbReference type="SMART" id="SM00315">
    <property type="entry name" value="RGS"/>
    <property type="match status" value="1"/>
</dbReference>
<evidence type="ECO:0000313" key="5">
    <source>
        <dbReference type="Proteomes" id="UP000887565"/>
    </source>
</evidence>
<evidence type="ECO:0000256" key="1">
    <source>
        <dbReference type="ARBA" id="ARBA00004496"/>
    </source>
</evidence>
<dbReference type="GO" id="GO:0048468">
    <property type="term" value="P:cell development"/>
    <property type="evidence" value="ECO:0007669"/>
    <property type="project" value="TreeGrafter"/>
</dbReference>
<evidence type="ECO:0000256" key="2">
    <source>
        <dbReference type="ARBA" id="ARBA00022490"/>
    </source>
</evidence>
<dbReference type="PROSITE" id="PS50132">
    <property type="entry name" value="RGS"/>
    <property type="match status" value="1"/>
</dbReference>
<name>A0A915K9M0_ROMCU</name>
<dbReference type="InterPro" id="IPR016137">
    <property type="entry name" value="RGS"/>
</dbReference>
<dbReference type="GO" id="GO:0032436">
    <property type="term" value="P:positive regulation of proteasomal ubiquitin-dependent protein catabolic process"/>
    <property type="evidence" value="ECO:0007669"/>
    <property type="project" value="TreeGrafter"/>
</dbReference>
<dbReference type="GO" id="GO:0005886">
    <property type="term" value="C:plasma membrane"/>
    <property type="evidence" value="ECO:0007669"/>
    <property type="project" value="TreeGrafter"/>
</dbReference>
<feature type="domain" description="RGS" evidence="4">
    <location>
        <begin position="34"/>
        <end position="155"/>
    </location>
</feature>
<dbReference type="SUPFAM" id="SSF48097">
    <property type="entry name" value="Regulator of G-protein signaling, RGS"/>
    <property type="match status" value="1"/>
</dbReference>
<evidence type="ECO:0000313" key="6">
    <source>
        <dbReference type="WBParaSite" id="nRc.2.0.1.t35443-RA"/>
    </source>
</evidence>
<dbReference type="AlphaFoldDB" id="A0A915K9M0"/>
<dbReference type="Pfam" id="PF00615">
    <property type="entry name" value="RGS"/>
    <property type="match status" value="1"/>
</dbReference>
<dbReference type="InterPro" id="IPR044926">
    <property type="entry name" value="RGS_subdomain_2"/>
</dbReference>
<feature type="region of interest" description="Disordered" evidence="3">
    <location>
        <begin position="1"/>
        <end position="22"/>
    </location>
</feature>
<sequence>MADQPCSSYKCEDGSTSPCYSDRSTPPYLQWARDLNSLLKDPNGYAVFEKFLIHELGHANELMFFYACEGMKIAYQDSQKSIKETTNDADKKIKESQWAQYMKHFYHEYIVHNSRIAMPCIRSEVRLEVHNLIGKVDRHLDLVILVQKEVEEVLRTRHALFVESDEYISYIQAKEGHIVAENPNSQVGGMTGIATAGDAMATSTASMDEARPPSRLLSTVLEESEIDSLPDNEPQITHYHTLPGRLSSAAASTSVDSPYNFKDKSDPRSQVASQISLDSAPKLTQSLLKKTYQNRIQNTNGFLSR</sequence>
<protein>
    <submittedName>
        <fullName evidence="6">RGS domain-containing protein</fullName>
    </submittedName>
</protein>
<keyword evidence="2" id="KW-0963">Cytoplasm</keyword>
<dbReference type="GO" id="GO:0005737">
    <property type="term" value="C:cytoplasm"/>
    <property type="evidence" value="ECO:0007669"/>
    <property type="project" value="UniProtKB-SubCell"/>
</dbReference>
<proteinExistence type="predicted"/>
<evidence type="ECO:0000259" key="4">
    <source>
        <dbReference type="PROSITE" id="PS50132"/>
    </source>
</evidence>
<reference evidence="6" key="1">
    <citation type="submission" date="2022-11" db="UniProtKB">
        <authorList>
            <consortium name="WormBaseParasite"/>
        </authorList>
    </citation>
    <scope>IDENTIFICATION</scope>
</reference>
<dbReference type="GO" id="GO:0005634">
    <property type="term" value="C:nucleus"/>
    <property type="evidence" value="ECO:0007669"/>
    <property type="project" value="TreeGrafter"/>
</dbReference>
<dbReference type="GO" id="GO:0090090">
    <property type="term" value="P:negative regulation of canonical Wnt signaling pathway"/>
    <property type="evidence" value="ECO:0007669"/>
    <property type="project" value="InterPro"/>
</dbReference>
<dbReference type="InterPro" id="IPR043581">
    <property type="entry name" value="Axin-like"/>
</dbReference>
<dbReference type="PANTHER" id="PTHR46102:SF2">
    <property type="entry name" value="AXIN"/>
    <property type="match status" value="1"/>
</dbReference>
<comment type="subcellular location">
    <subcellularLocation>
        <location evidence="1">Cytoplasm</location>
    </subcellularLocation>
</comment>
<dbReference type="Gene3D" id="1.10.167.10">
    <property type="entry name" value="Regulator of G-protein Signalling 4, domain 2"/>
    <property type="match status" value="1"/>
</dbReference>
<dbReference type="GO" id="GO:0019901">
    <property type="term" value="F:protein kinase binding"/>
    <property type="evidence" value="ECO:0007669"/>
    <property type="project" value="TreeGrafter"/>
</dbReference>
<dbReference type="PANTHER" id="PTHR46102">
    <property type="entry name" value="AXIN"/>
    <property type="match status" value="1"/>
</dbReference>
<keyword evidence="5" id="KW-1185">Reference proteome</keyword>
<organism evidence="5 6">
    <name type="scientific">Romanomermis culicivorax</name>
    <name type="common">Nematode worm</name>
    <dbReference type="NCBI Taxonomy" id="13658"/>
    <lineage>
        <taxon>Eukaryota</taxon>
        <taxon>Metazoa</taxon>
        <taxon>Ecdysozoa</taxon>
        <taxon>Nematoda</taxon>
        <taxon>Enoplea</taxon>
        <taxon>Dorylaimia</taxon>
        <taxon>Mermithida</taxon>
        <taxon>Mermithoidea</taxon>
        <taxon>Mermithidae</taxon>
        <taxon>Romanomermis</taxon>
    </lineage>
</organism>
<dbReference type="GO" id="GO:0060090">
    <property type="term" value="F:molecular adaptor activity"/>
    <property type="evidence" value="ECO:0007669"/>
    <property type="project" value="TreeGrafter"/>
</dbReference>
<evidence type="ECO:0000256" key="3">
    <source>
        <dbReference type="SAM" id="MobiDB-lite"/>
    </source>
</evidence>
<accession>A0A915K9M0</accession>
<dbReference type="GO" id="GO:0031625">
    <property type="term" value="F:ubiquitin protein ligase binding"/>
    <property type="evidence" value="ECO:0007669"/>
    <property type="project" value="TreeGrafter"/>
</dbReference>
<dbReference type="Proteomes" id="UP000887565">
    <property type="component" value="Unplaced"/>
</dbReference>